<dbReference type="Proteomes" id="UP001362999">
    <property type="component" value="Unassembled WGS sequence"/>
</dbReference>
<gene>
    <name evidence="3" type="ORF">R3P38DRAFT_3494742</name>
</gene>
<keyword evidence="4" id="KW-1185">Reference proteome</keyword>
<reference evidence="3 4" key="1">
    <citation type="journal article" date="2024" name="J Genomics">
        <title>Draft genome sequencing and assembly of Favolaschia claudopus CIRM-BRFM 2984 isolated from oak limbs.</title>
        <authorList>
            <person name="Navarro D."/>
            <person name="Drula E."/>
            <person name="Chaduli D."/>
            <person name="Cazenave R."/>
            <person name="Ahrendt S."/>
            <person name="Wang J."/>
            <person name="Lipzen A."/>
            <person name="Daum C."/>
            <person name="Barry K."/>
            <person name="Grigoriev I.V."/>
            <person name="Favel A."/>
            <person name="Rosso M.N."/>
            <person name="Martin F."/>
        </authorList>
    </citation>
    <scope>NUCLEOTIDE SEQUENCE [LARGE SCALE GENOMIC DNA]</scope>
    <source>
        <strain evidence="3 4">CIRM-BRFM 2984</strain>
    </source>
</reference>
<accession>A0AAV9Z6A0</accession>
<evidence type="ECO:0000259" key="2">
    <source>
        <dbReference type="Pfam" id="PF20149"/>
    </source>
</evidence>
<dbReference type="EMBL" id="JAWWNJ010000202">
    <property type="protein sequence ID" value="KAK6971866.1"/>
    <property type="molecule type" value="Genomic_DNA"/>
</dbReference>
<proteinExistence type="predicted"/>
<name>A0AAV9Z6A0_9AGAR</name>
<dbReference type="InterPro" id="IPR045341">
    <property type="entry name" value="DUF6532"/>
</dbReference>
<organism evidence="3 4">
    <name type="scientific">Favolaschia claudopus</name>
    <dbReference type="NCBI Taxonomy" id="2862362"/>
    <lineage>
        <taxon>Eukaryota</taxon>
        <taxon>Fungi</taxon>
        <taxon>Dikarya</taxon>
        <taxon>Basidiomycota</taxon>
        <taxon>Agaricomycotina</taxon>
        <taxon>Agaricomycetes</taxon>
        <taxon>Agaricomycetidae</taxon>
        <taxon>Agaricales</taxon>
        <taxon>Marasmiineae</taxon>
        <taxon>Mycenaceae</taxon>
        <taxon>Favolaschia</taxon>
    </lineage>
</organism>
<evidence type="ECO:0000313" key="3">
    <source>
        <dbReference type="EMBL" id="KAK6971866.1"/>
    </source>
</evidence>
<evidence type="ECO:0000313" key="4">
    <source>
        <dbReference type="Proteomes" id="UP001362999"/>
    </source>
</evidence>
<sequence length="320" mass="35228">MSDAPPPSPTSPKSGAEAVKIHHRLHPTLGARSDASSAPPAKRSKEYEDAPFREGFVAVRSTKPAAGDYADLALAIIIRACREYSARIAGLYMLPASGVQAQWAQECFRNACGVAKHQYAYTDRIGKIVRARGSQVRGKTIETFRALFAGNYGLERSSSSKIIAANKRKVAQLLQNSAFHYKDPAANPLVGFAENRIIAQVRKATTFRTKESVGIVFPNYFNPISLGNIAMELTAEWSTGSFIASKFTEKAVVDSYEKYVKDVEKWSAMKPTVVENIRKKWYWRASETLTSEVINDNESSINDAQEEALRAELEGRTGAA</sequence>
<protein>
    <recommendedName>
        <fullName evidence="2">DUF6532 domain-containing protein</fullName>
    </recommendedName>
</protein>
<feature type="compositionally biased region" description="Pro residues" evidence="1">
    <location>
        <begin position="1"/>
        <end position="10"/>
    </location>
</feature>
<dbReference type="AlphaFoldDB" id="A0AAV9Z6A0"/>
<feature type="region of interest" description="Disordered" evidence="1">
    <location>
        <begin position="1"/>
        <end position="46"/>
    </location>
</feature>
<dbReference type="Pfam" id="PF20149">
    <property type="entry name" value="DUF6532"/>
    <property type="match status" value="1"/>
</dbReference>
<evidence type="ECO:0000256" key="1">
    <source>
        <dbReference type="SAM" id="MobiDB-lite"/>
    </source>
</evidence>
<comment type="caution">
    <text evidence="3">The sequence shown here is derived from an EMBL/GenBank/DDBJ whole genome shotgun (WGS) entry which is preliminary data.</text>
</comment>
<feature type="domain" description="DUF6532" evidence="2">
    <location>
        <begin position="80"/>
        <end position="266"/>
    </location>
</feature>